<feature type="transmembrane region" description="Helical" evidence="1">
    <location>
        <begin position="60"/>
        <end position="80"/>
    </location>
</feature>
<dbReference type="PANTHER" id="PTHR40465">
    <property type="entry name" value="CHROMOSOME 1, WHOLE GENOME SHOTGUN SEQUENCE"/>
    <property type="match status" value="1"/>
</dbReference>
<feature type="transmembrane region" description="Helical" evidence="1">
    <location>
        <begin position="240"/>
        <end position="259"/>
    </location>
</feature>
<dbReference type="PANTHER" id="PTHR40465:SF1">
    <property type="entry name" value="DUF6534 DOMAIN-CONTAINING PROTEIN"/>
    <property type="match status" value="1"/>
</dbReference>
<keyword evidence="1" id="KW-0472">Membrane</keyword>
<dbReference type="InParanoid" id="A0A165NYY1"/>
<keyword evidence="1" id="KW-1133">Transmembrane helix</keyword>
<feature type="transmembrane region" description="Helical" evidence="1">
    <location>
        <begin position="100"/>
        <end position="121"/>
    </location>
</feature>
<proteinExistence type="predicted"/>
<gene>
    <name evidence="3" type="ORF">EXIGLDRAFT_760908</name>
</gene>
<name>A0A165NYY1_EXIGL</name>
<accession>A0A165NYY1</accession>
<dbReference type="OrthoDB" id="2535105at2759"/>
<keyword evidence="1" id="KW-0812">Transmembrane</keyword>
<reference evidence="3 4" key="1">
    <citation type="journal article" date="2016" name="Mol. Biol. Evol.">
        <title>Comparative Genomics of Early-Diverging Mushroom-Forming Fungi Provides Insights into the Origins of Lignocellulose Decay Capabilities.</title>
        <authorList>
            <person name="Nagy L.G."/>
            <person name="Riley R."/>
            <person name="Tritt A."/>
            <person name="Adam C."/>
            <person name="Daum C."/>
            <person name="Floudas D."/>
            <person name="Sun H."/>
            <person name="Yadav J.S."/>
            <person name="Pangilinan J."/>
            <person name="Larsson K.H."/>
            <person name="Matsuura K."/>
            <person name="Barry K."/>
            <person name="Labutti K."/>
            <person name="Kuo R."/>
            <person name="Ohm R.A."/>
            <person name="Bhattacharya S.S."/>
            <person name="Shirouzu T."/>
            <person name="Yoshinaga Y."/>
            <person name="Martin F.M."/>
            <person name="Grigoriev I.V."/>
            <person name="Hibbett D.S."/>
        </authorList>
    </citation>
    <scope>NUCLEOTIDE SEQUENCE [LARGE SCALE GENOMIC DNA]</scope>
    <source>
        <strain evidence="3 4">HHB12029</strain>
    </source>
</reference>
<feature type="transmembrane region" description="Helical" evidence="1">
    <location>
        <begin position="210"/>
        <end position="234"/>
    </location>
</feature>
<dbReference type="AlphaFoldDB" id="A0A165NYY1"/>
<protein>
    <recommendedName>
        <fullName evidence="2">DUF6534 domain-containing protein</fullName>
    </recommendedName>
</protein>
<sequence>MASVSPDQVAALQAEMALLDEYTLSSELGVLFSSALYGVFCTQVYIYWTSKRDDSRGLKLLVSFVFLIETVHTVLLSVYLCQNNRKARYNPAALLELAQPLAYVYFTSGLMGATVQSYYAYRLYRLSGKLWLAILPWAGSAARLGLAAGGVAVTPRAPQIVEFMTRYGWCMRGVFGASVGVDVMNTTALCFILARSRGEKAETTRVVDRLILWTIETGLITSVLAILMLIFTLIGRYSLIPGFVHVYPNLFSLSLLISLNAREGLRQTLYSARMTIFSRSQVGTASFSFSNKNTTHVNSVALAPRRAQPVTDEAAASQAWSHSRLDTKTNDWETEGTVV</sequence>
<feature type="transmembrane region" description="Helical" evidence="1">
    <location>
        <begin position="28"/>
        <end position="48"/>
    </location>
</feature>
<feature type="transmembrane region" description="Helical" evidence="1">
    <location>
        <begin position="173"/>
        <end position="194"/>
    </location>
</feature>
<dbReference type="InterPro" id="IPR045339">
    <property type="entry name" value="DUF6534"/>
</dbReference>
<dbReference type="EMBL" id="KV425894">
    <property type="protein sequence ID" value="KZW01416.1"/>
    <property type="molecule type" value="Genomic_DNA"/>
</dbReference>
<evidence type="ECO:0000259" key="2">
    <source>
        <dbReference type="Pfam" id="PF20152"/>
    </source>
</evidence>
<dbReference type="Proteomes" id="UP000077266">
    <property type="component" value="Unassembled WGS sequence"/>
</dbReference>
<evidence type="ECO:0000313" key="4">
    <source>
        <dbReference type="Proteomes" id="UP000077266"/>
    </source>
</evidence>
<organism evidence="3 4">
    <name type="scientific">Exidia glandulosa HHB12029</name>
    <dbReference type="NCBI Taxonomy" id="1314781"/>
    <lineage>
        <taxon>Eukaryota</taxon>
        <taxon>Fungi</taxon>
        <taxon>Dikarya</taxon>
        <taxon>Basidiomycota</taxon>
        <taxon>Agaricomycotina</taxon>
        <taxon>Agaricomycetes</taxon>
        <taxon>Auriculariales</taxon>
        <taxon>Exidiaceae</taxon>
        <taxon>Exidia</taxon>
    </lineage>
</organism>
<dbReference type="STRING" id="1314781.A0A165NYY1"/>
<feature type="domain" description="DUF6534" evidence="2">
    <location>
        <begin position="178"/>
        <end position="263"/>
    </location>
</feature>
<keyword evidence="4" id="KW-1185">Reference proteome</keyword>
<dbReference type="Pfam" id="PF20152">
    <property type="entry name" value="DUF6534"/>
    <property type="match status" value="1"/>
</dbReference>
<evidence type="ECO:0000256" key="1">
    <source>
        <dbReference type="SAM" id="Phobius"/>
    </source>
</evidence>
<evidence type="ECO:0000313" key="3">
    <source>
        <dbReference type="EMBL" id="KZW01416.1"/>
    </source>
</evidence>
<feature type="transmembrane region" description="Helical" evidence="1">
    <location>
        <begin position="130"/>
        <end position="153"/>
    </location>
</feature>